<dbReference type="PANTHER" id="PTHR43102">
    <property type="entry name" value="SLR1143 PROTEIN"/>
    <property type="match status" value="1"/>
</dbReference>
<dbReference type="InterPro" id="IPR003018">
    <property type="entry name" value="GAF"/>
</dbReference>
<dbReference type="InterPro" id="IPR029016">
    <property type="entry name" value="GAF-like_dom_sf"/>
</dbReference>
<dbReference type="Proteomes" id="UP000529795">
    <property type="component" value="Unassembled WGS sequence"/>
</dbReference>
<comment type="caution">
    <text evidence="5">The sequence shown here is derived from an EMBL/GenBank/DDBJ whole genome shotgun (WGS) entry which is preliminary data.</text>
</comment>
<dbReference type="EMBL" id="JACIEV010000013">
    <property type="protein sequence ID" value="MBB4155508.1"/>
    <property type="molecule type" value="Genomic_DNA"/>
</dbReference>
<dbReference type="Pfam" id="PF00072">
    <property type="entry name" value="Response_reg"/>
    <property type="match status" value="1"/>
</dbReference>
<proteinExistence type="predicted"/>
<organism evidence="5 6">
    <name type="scientific">Sphingomonas jinjuensis</name>
    <dbReference type="NCBI Taxonomy" id="535907"/>
    <lineage>
        <taxon>Bacteria</taxon>
        <taxon>Pseudomonadati</taxon>
        <taxon>Pseudomonadota</taxon>
        <taxon>Alphaproteobacteria</taxon>
        <taxon>Sphingomonadales</taxon>
        <taxon>Sphingomonadaceae</taxon>
        <taxon>Sphingomonas</taxon>
    </lineage>
</organism>
<feature type="domain" description="Response regulatory" evidence="4">
    <location>
        <begin position="13"/>
        <end position="130"/>
    </location>
</feature>
<feature type="modified residue" description="4-aspartylphosphate" evidence="3">
    <location>
        <position position="64"/>
    </location>
</feature>
<dbReference type="AlphaFoldDB" id="A0A840FNN2"/>
<dbReference type="PANTHER" id="PTHR43102:SF2">
    <property type="entry name" value="GAF DOMAIN-CONTAINING PROTEIN"/>
    <property type="match status" value="1"/>
</dbReference>
<accession>A0A840FNN2</accession>
<keyword evidence="1" id="KW-0808">Transferase</keyword>
<dbReference type="GO" id="GO:0016301">
    <property type="term" value="F:kinase activity"/>
    <property type="evidence" value="ECO:0007669"/>
    <property type="project" value="UniProtKB-KW"/>
</dbReference>
<dbReference type="SUPFAM" id="SSF52172">
    <property type="entry name" value="CheY-like"/>
    <property type="match status" value="1"/>
</dbReference>
<evidence type="ECO:0000313" key="5">
    <source>
        <dbReference type="EMBL" id="MBB4155508.1"/>
    </source>
</evidence>
<name>A0A840FNN2_9SPHN</name>
<keyword evidence="6" id="KW-1185">Reference proteome</keyword>
<dbReference type="PROSITE" id="PS50110">
    <property type="entry name" value="RESPONSE_REGULATORY"/>
    <property type="match status" value="1"/>
</dbReference>
<evidence type="ECO:0000313" key="6">
    <source>
        <dbReference type="Proteomes" id="UP000529795"/>
    </source>
</evidence>
<reference evidence="5 6" key="1">
    <citation type="submission" date="2020-08" db="EMBL/GenBank/DDBJ databases">
        <title>Genomic Encyclopedia of Type Strains, Phase IV (KMG-IV): sequencing the most valuable type-strain genomes for metagenomic binning, comparative biology and taxonomic classification.</title>
        <authorList>
            <person name="Goeker M."/>
        </authorList>
    </citation>
    <scope>NUCLEOTIDE SEQUENCE [LARGE SCALE GENOMIC DNA]</scope>
    <source>
        <strain evidence="5 6">YC6723</strain>
    </source>
</reference>
<dbReference type="SMART" id="SM00448">
    <property type="entry name" value="REC"/>
    <property type="match status" value="1"/>
</dbReference>
<sequence length="331" mass="36099">MANSKTDTYDKLRVVIVDDSRTMQAMLDNAFSARTDFRVVGFSSNAAAAVDMIRGLMPDVVTIDLNMPYIDGATLLGMISDLQTVCKIVVSDAPLKNLALAASLMRAGAALCLGKTDLATDPDDFFAKVRAAASQIDKSGTYRWNPGEEPDTRTTTGRMLPVRPEAQFPVPADEKSRLQFLSQSTLINNDRERRFDLVTRHLTRVTDYPVSLLTFIDRDTQWIKSASGLEVGSTPREEAFCNYTIAQGGAFVVANAASDRRFAHFTSVASSPDVRCYAGYPVTTSDGVNVGALCVIDNRVRTVSRHVLDQLAGMADIVAEMIDQRTPAGNR</sequence>
<evidence type="ECO:0000256" key="3">
    <source>
        <dbReference type="PROSITE-ProRule" id="PRU00169"/>
    </source>
</evidence>
<dbReference type="GO" id="GO:0000160">
    <property type="term" value="P:phosphorelay signal transduction system"/>
    <property type="evidence" value="ECO:0007669"/>
    <property type="project" value="InterPro"/>
</dbReference>
<dbReference type="RefSeq" id="WP_183987076.1">
    <property type="nucleotide sequence ID" value="NZ_JACIEV010000013.1"/>
</dbReference>
<keyword evidence="2" id="KW-0418">Kinase</keyword>
<dbReference type="InterPro" id="IPR001789">
    <property type="entry name" value="Sig_transdc_resp-reg_receiver"/>
</dbReference>
<dbReference type="Pfam" id="PF01590">
    <property type="entry name" value="GAF"/>
    <property type="match status" value="1"/>
</dbReference>
<protein>
    <submittedName>
        <fullName evidence="5">CheY-like chemotaxis protein</fullName>
    </submittedName>
</protein>
<dbReference type="SUPFAM" id="SSF55781">
    <property type="entry name" value="GAF domain-like"/>
    <property type="match status" value="1"/>
</dbReference>
<gene>
    <name evidence="5" type="ORF">GGQ80_003433</name>
</gene>
<evidence type="ECO:0000256" key="2">
    <source>
        <dbReference type="ARBA" id="ARBA00022777"/>
    </source>
</evidence>
<evidence type="ECO:0000256" key="1">
    <source>
        <dbReference type="ARBA" id="ARBA00022679"/>
    </source>
</evidence>
<keyword evidence="3" id="KW-0597">Phosphoprotein</keyword>
<dbReference type="InterPro" id="IPR011006">
    <property type="entry name" value="CheY-like_superfamily"/>
</dbReference>
<dbReference type="Gene3D" id="3.30.450.40">
    <property type="match status" value="1"/>
</dbReference>
<dbReference type="Gene3D" id="3.40.50.2300">
    <property type="match status" value="1"/>
</dbReference>
<evidence type="ECO:0000259" key="4">
    <source>
        <dbReference type="PROSITE" id="PS50110"/>
    </source>
</evidence>